<keyword evidence="2" id="KW-0812">Transmembrane</keyword>
<evidence type="ECO:0000256" key="1">
    <source>
        <dbReference type="SAM" id="MobiDB-lite"/>
    </source>
</evidence>
<feature type="compositionally biased region" description="Basic residues" evidence="1">
    <location>
        <begin position="49"/>
        <end position="58"/>
    </location>
</feature>
<evidence type="ECO:0000256" key="2">
    <source>
        <dbReference type="SAM" id="Phobius"/>
    </source>
</evidence>
<evidence type="ECO:0000313" key="4">
    <source>
        <dbReference type="Proteomes" id="UP001556367"/>
    </source>
</evidence>
<proteinExistence type="predicted"/>
<evidence type="ECO:0000313" key="3">
    <source>
        <dbReference type="EMBL" id="KAL0947426.1"/>
    </source>
</evidence>
<feature type="region of interest" description="Disordered" evidence="1">
    <location>
        <begin position="21"/>
        <end position="65"/>
    </location>
</feature>
<organism evidence="3 4">
    <name type="scientific">Hohenbuehelia grisea</name>
    <dbReference type="NCBI Taxonomy" id="104357"/>
    <lineage>
        <taxon>Eukaryota</taxon>
        <taxon>Fungi</taxon>
        <taxon>Dikarya</taxon>
        <taxon>Basidiomycota</taxon>
        <taxon>Agaricomycotina</taxon>
        <taxon>Agaricomycetes</taxon>
        <taxon>Agaricomycetidae</taxon>
        <taxon>Agaricales</taxon>
        <taxon>Pleurotineae</taxon>
        <taxon>Pleurotaceae</taxon>
        <taxon>Hohenbuehelia</taxon>
    </lineage>
</organism>
<feature type="transmembrane region" description="Helical" evidence="2">
    <location>
        <begin position="74"/>
        <end position="96"/>
    </location>
</feature>
<keyword evidence="2" id="KW-0472">Membrane</keyword>
<dbReference type="EMBL" id="JASNQZ010000015">
    <property type="protein sequence ID" value="KAL0947426.1"/>
    <property type="molecule type" value="Genomic_DNA"/>
</dbReference>
<gene>
    <name evidence="3" type="ORF">HGRIS_013538</name>
</gene>
<reference evidence="4" key="1">
    <citation type="submission" date="2024-06" db="EMBL/GenBank/DDBJ databases">
        <title>Multi-omics analyses provide insights into the biosynthesis of the anticancer antibiotic pleurotin in Hohenbuehelia grisea.</title>
        <authorList>
            <person name="Weaver J.A."/>
            <person name="Alberti F."/>
        </authorList>
    </citation>
    <scope>NUCLEOTIDE SEQUENCE [LARGE SCALE GENOMIC DNA]</scope>
    <source>
        <strain evidence="4">T-177</strain>
    </source>
</reference>
<keyword evidence="4" id="KW-1185">Reference proteome</keyword>
<protein>
    <submittedName>
        <fullName evidence="3">Uncharacterized protein</fullName>
    </submittedName>
</protein>
<keyword evidence="2" id="KW-1133">Transmembrane helix</keyword>
<accession>A0ABR3IW35</accession>
<dbReference type="Proteomes" id="UP001556367">
    <property type="component" value="Unassembled WGS sequence"/>
</dbReference>
<name>A0ABR3IW35_9AGAR</name>
<sequence>MSATLPPPTMSSTLSLQSECYSSSGHFSEPSDSSASSVCSSDDDGTGAHHGHRSRGSSRTRPLQTRSEPLSKDFVLLLGLCLVMACLMILSIRPFAIHFVDG</sequence>
<feature type="compositionally biased region" description="Low complexity" evidence="1">
    <location>
        <begin position="28"/>
        <end position="40"/>
    </location>
</feature>
<comment type="caution">
    <text evidence="3">The sequence shown here is derived from an EMBL/GenBank/DDBJ whole genome shotgun (WGS) entry which is preliminary data.</text>
</comment>